<evidence type="ECO:0000313" key="2">
    <source>
        <dbReference type="EMBL" id="MCD2423743.1"/>
    </source>
</evidence>
<dbReference type="Gene3D" id="3.20.20.370">
    <property type="entry name" value="Glycoside hydrolase/deacetylase"/>
    <property type="match status" value="1"/>
</dbReference>
<evidence type="ECO:0000259" key="1">
    <source>
        <dbReference type="Pfam" id="PF23019"/>
    </source>
</evidence>
<keyword evidence="3" id="KW-1185">Reference proteome</keyword>
<accession>A0ABS8PTY6</accession>
<sequence length="423" mass="48788">MQYIVRFFSKELGTPEWQLTDDAQAFLTEQGARINYSGEVLDMQSLHIVPHGLLSQTGIQQQPVNVTQLNGLPVFFQTGGVLGFDVFAAAFYLLSRYEEYLPFEQDRYGRFPATQSLAHKNGFLKTPLINRWTQLLYEQLVTRFPGVTFRQTAFQFVPTYDIDMAWSYRNKGFIRNTANLLKEAFSFQFSAFSKRFRVLTGKEKDPFDQFGWLNGMHEKYQLKPYYFFLVAEHTNRYDKNISPQHKDMKALIADHAIRYPIGLHPSWYSNTEPSALKKEKALLAAITGTAVNASRQHFLKLSFPQTYRNLLKAGILFDFSMGFADEHGFRASVASPFCWYDLEAETATDLLIFPFCFMEGTAVFYKKDSPEAGLAELQKLYHEVKIVNGFFSMIWHNSSFTDEGVFKGWKQVYETFITGRTAI</sequence>
<proteinExistence type="predicted"/>
<dbReference type="RefSeq" id="WP_231005003.1">
    <property type="nucleotide sequence ID" value="NZ_JAJNEC010000005.1"/>
</dbReference>
<dbReference type="EMBL" id="JAJNEC010000005">
    <property type="protein sequence ID" value="MCD2423743.1"/>
    <property type="molecule type" value="Genomic_DNA"/>
</dbReference>
<dbReference type="CDD" id="cd10931">
    <property type="entry name" value="CE4_u7"/>
    <property type="match status" value="1"/>
</dbReference>
<name>A0ABS8PTY6_9BACT</name>
<protein>
    <submittedName>
        <fullName evidence="2">Polysaccharide deacetylase family protein</fullName>
    </submittedName>
</protein>
<dbReference type="InterPro" id="IPR054297">
    <property type="entry name" value="DUF7033"/>
</dbReference>
<comment type="caution">
    <text evidence="2">The sequence shown here is derived from an EMBL/GenBank/DDBJ whole genome shotgun (WGS) entry which is preliminary data.</text>
</comment>
<dbReference type="Proteomes" id="UP001199816">
    <property type="component" value="Unassembled WGS sequence"/>
</dbReference>
<organism evidence="2 3">
    <name type="scientific">Niabella pedocola</name>
    <dbReference type="NCBI Taxonomy" id="1752077"/>
    <lineage>
        <taxon>Bacteria</taxon>
        <taxon>Pseudomonadati</taxon>
        <taxon>Bacteroidota</taxon>
        <taxon>Chitinophagia</taxon>
        <taxon>Chitinophagales</taxon>
        <taxon>Chitinophagaceae</taxon>
        <taxon>Niabella</taxon>
    </lineage>
</organism>
<dbReference type="Pfam" id="PF23019">
    <property type="entry name" value="DUF7033"/>
    <property type="match status" value="1"/>
</dbReference>
<reference evidence="2 3" key="1">
    <citation type="submission" date="2021-11" db="EMBL/GenBank/DDBJ databases">
        <title>Genomic of Niabella pedocola.</title>
        <authorList>
            <person name="Wu T."/>
        </authorList>
    </citation>
    <scope>NUCLEOTIDE SEQUENCE [LARGE SCALE GENOMIC DNA]</scope>
    <source>
        <strain evidence="2 3">JCM 31011</strain>
    </source>
</reference>
<evidence type="ECO:0000313" key="3">
    <source>
        <dbReference type="Proteomes" id="UP001199816"/>
    </source>
</evidence>
<gene>
    <name evidence="2" type="ORF">LQ567_13290</name>
</gene>
<feature type="domain" description="DUF7033" evidence="1">
    <location>
        <begin position="83"/>
        <end position="171"/>
    </location>
</feature>